<dbReference type="Pfam" id="PF01974">
    <property type="entry name" value="tRNA_int_endo"/>
    <property type="match status" value="1"/>
</dbReference>
<keyword evidence="3" id="KW-0819">tRNA processing</keyword>
<organism evidence="7 8">
    <name type="scientific">Mortierella polycephala</name>
    <dbReference type="NCBI Taxonomy" id="41804"/>
    <lineage>
        <taxon>Eukaryota</taxon>
        <taxon>Fungi</taxon>
        <taxon>Fungi incertae sedis</taxon>
        <taxon>Mucoromycota</taxon>
        <taxon>Mortierellomycotina</taxon>
        <taxon>Mortierellomycetes</taxon>
        <taxon>Mortierellales</taxon>
        <taxon>Mortierellaceae</taxon>
        <taxon>Mortierella</taxon>
    </lineage>
</organism>
<evidence type="ECO:0000256" key="2">
    <source>
        <dbReference type="ARBA" id="ARBA00012573"/>
    </source>
</evidence>
<proteinExistence type="inferred from homology"/>
<dbReference type="EMBL" id="JAAAJA010000260">
    <property type="protein sequence ID" value="KAG0257389.1"/>
    <property type="molecule type" value="Genomic_DNA"/>
</dbReference>
<evidence type="ECO:0000256" key="1">
    <source>
        <dbReference type="ARBA" id="ARBA00008078"/>
    </source>
</evidence>
<evidence type="ECO:0000256" key="3">
    <source>
        <dbReference type="ARBA" id="ARBA00022694"/>
    </source>
</evidence>
<dbReference type="Gene3D" id="3.40.1350.10">
    <property type="match status" value="1"/>
</dbReference>
<evidence type="ECO:0000256" key="4">
    <source>
        <dbReference type="ARBA" id="ARBA00023239"/>
    </source>
</evidence>
<dbReference type="AlphaFoldDB" id="A0A9P6Q103"/>
<dbReference type="CDD" id="cd22363">
    <property type="entry name" value="tRNA-intron_lyase_C"/>
    <property type="match status" value="1"/>
</dbReference>
<dbReference type="EC" id="4.6.1.16" evidence="2"/>
<dbReference type="GO" id="GO:0000379">
    <property type="term" value="P:tRNA-type intron splice site recognition and cleavage"/>
    <property type="evidence" value="ECO:0007669"/>
    <property type="project" value="TreeGrafter"/>
</dbReference>
<accession>A0A9P6Q103</accession>
<dbReference type="InterPro" id="IPR011856">
    <property type="entry name" value="tRNA_endonuc-like_dom_sf"/>
</dbReference>
<comment type="similarity">
    <text evidence="1">Belongs to the tRNA-intron endonuclease family.</text>
</comment>
<dbReference type="PANTHER" id="PTHR13070:SF0">
    <property type="entry name" value="TRNA-SPLICING ENDONUCLEASE SUBUNIT SEN34"/>
    <property type="match status" value="1"/>
</dbReference>
<evidence type="ECO:0000313" key="7">
    <source>
        <dbReference type="EMBL" id="KAG0257389.1"/>
    </source>
</evidence>
<sequence length="251" mass="27753">MQNIFQGLPLRLLPEEVHALWSAGLVDIMDETLSYREPTTTQRSMAGSIGSTTSMAPIIKTADGSSHKPSGPKGGGDSITLHTLSDCLPWYMPVLESEPEESSKAGKQHDRTANPRRILQYPANAWEWQQALIFKHLWATQKFFLVPGMKFGGDYLLYRSDPLVCHASLIAKVKDPDEQLSLTNLVSRARLASTVQKQYLICSLATTHKQDTANNDHNQQEGSPEMVGGPECVIQEPSANIVMFAVEWAGF</sequence>
<dbReference type="GO" id="GO:0005634">
    <property type="term" value="C:nucleus"/>
    <property type="evidence" value="ECO:0007669"/>
    <property type="project" value="UniProtKB-ARBA"/>
</dbReference>
<dbReference type="GO" id="GO:0003676">
    <property type="term" value="F:nucleic acid binding"/>
    <property type="evidence" value="ECO:0007669"/>
    <property type="project" value="InterPro"/>
</dbReference>
<dbReference type="InterPro" id="IPR006677">
    <property type="entry name" value="tRNA_intron_Endonuc_cat-like"/>
</dbReference>
<keyword evidence="8" id="KW-1185">Reference proteome</keyword>
<comment type="caution">
    <text evidence="7">The sequence shown here is derived from an EMBL/GenBank/DDBJ whole genome shotgun (WGS) entry which is preliminary data.</text>
</comment>
<name>A0A9P6Q103_9FUNG</name>
<keyword evidence="4" id="KW-0456">Lyase</keyword>
<dbReference type="OrthoDB" id="48041at2759"/>
<evidence type="ECO:0000259" key="6">
    <source>
        <dbReference type="Pfam" id="PF01974"/>
    </source>
</evidence>
<gene>
    <name evidence="7" type="primary">SEN34</name>
    <name evidence="7" type="ORF">BG011_004007</name>
</gene>
<dbReference type="SUPFAM" id="SSF53032">
    <property type="entry name" value="tRNA-intron endonuclease catalytic domain-like"/>
    <property type="match status" value="1"/>
</dbReference>
<protein>
    <recommendedName>
        <fullName evidence="2">tRNA-intron lyase</fullName>
        <ecNumber evidence="2">4.6.1.16</ecNumber>
    </recommendedName>
</protein>
<dbReference type="InterPro" id="IPR036167">
    <property type="entry name" value="tRNA_intron_Endo_cat-like_sf"/>
</dbReference>
<feature type="domain" description="tRNA intron endonuclease catalytic" evidence="6">
    <location>
        <begin position="129"/>
        <end position="204"/>
    </location>
</feature>
<keyword evidence="7" id="KW-0255">Endonuclease</keyword>
<dbReference type="PANTHER" id="PTHR13070">
    <property type="entry name" value="TRNA-SPLICING ENDONUCLEASE SUBUNIT SEN34-RELATED"/>
    <property type="match status" value="1"/>
</dbReference>
<dbReference type="Proteomes" id="UP000726737">
    <property type="component" value="Unassembled WGS sequence"/>
</dbReference>
<keyword evidence="7" id="KW-0540">Nuclease</keyword>
<comment type="catalytic activity">
    <reaction evidence="5">
        <text>pretRNA = a 3'-half-tRNA molecule with a 5'-OH end + a 5'-half-tRNA molecule with a 2',3'-cyclic phosphate end + an intron with a 2',3'-cyclic phosphate and a 5'-hydroxyl terminus.</text>
        <dbReference type="EC" id="4.6.1.16"/>
    </reaction>
</comment>
<dbReference type="GO" id="GO:0000213">
    <property type="term" value="F:tRNA-intron lyase activity"/>
    <property type="evidence" value="ECO:0007669"/>
    <property type="project" value="UniProtKB-EC"/>
</dbReference>
<keyword evidence="7" id="KW-0378">Hydrolase</keyword>
<reference evidence="7" key="1">
    <citation type="journal article" date="2020" name="Fungal Divers.">
        <title>Resolving the Mortierellaceae phylogeny through synthesis of multi-gene phylogenetics and phylogenomics.</title>
        <authorList>
            <person name="Vandepol N."/>
            <person name="Liber J."/>
            <person name="Desiro A."/>
            <person name="Na H."/>
            <person name="Kennedy M."/>
            <person name="Barry K."/>
            <person name="Grigoriev I.V."/>
            <person name="Miller A.N."/>
            <person name="O'Donnell K."/>
            <person name="Stajich J.E."/>
            <person name="Bonito G."/>
        </authorList>
    </citation>
    <scope>NUCLEOTIDE SEQUENCE</scope>
    <source>
        <strain evidence="7">KOD948</strain>
    </source>
</reference>
<evidence type="ECO:0000256" key="5">
    <source>
        <dbReference type="ARBA" id="ARBA00034031"/>
    </source>
</evidence>
<evidence type="ECO:0000313" key="8">
    <source>
        <dbReference type="Proteomes" id="UP000726737"/>
    </source>
</evidence>